<dbReference type="PANTHER" id="PTHR11571">
    <property type="entry name" value="GLUTATHIONE S-TRANSFERASE"/>
    <property type="match status" value="1"/>
</dbReference>
<dbReference type="SUPFAM" id="SSF52833">
    <property type="entry name" value="Thioredoxin-like"/>
    <property type="match status" value="1"/>
</dbReference>
<dbReference type="Gene3D" id="1.20.1050.10">
    <property type="match status" value="1"/>
</dbReference>
<protein>
    <recommendedName>
        <fullName evidence="2">glutathione transferase</fullName>
        <ecNumber evidence="2">2.5.1.18</ecNumber>
    </recommendedName>
</protein>
<feature type="domain" description="GST N-terminal" evidence="6">
    <location>
        <begin position="2"/>
        <end position="79"/>
    </location>
</feature>
<dbReference type="SFLD" id="SFLDG01205">
    <property type="entry name" value="AMPS.1"/>
    <property type="match status" value="1"/>
</dbReference>
<sequence>MPKTEFYYFPIKGLGEQIRLLLAYGGEDWNDNRVTPEDWPNFKPKTPFGQMPVLEVDGKQRAQSMAISRYLGRKHGLAGATIEEDFLIDQSVEFLNDIRAKAAQVQYEPDEALKAKKHEDFSKNVYPTLLAKLDQILEENNGHLALGKLTWADFVFAGIYQYLKVMLQSPDLDSKFPRFKKLEQTVYSIPKVKAFADAAPKCDI</sequence>
<dbReference type="PROSITE" id="PS50405">
    <property type="entry name" value="GST_CTER"/>
    <property type="match status" value="1"/>
</dbReference>
<dbReference type="Pfam" id="PF02798">
    <property type="entry name" value="GST_N"/>
    <property type="match status" value="1"/>
</dbReference>
<evidence type="ECO:0000256" key="1">
    <source>
        <dbReference type="ARBA" id="ARBA00011738"/>
    </source>
</evidence>
<evidence type="ECO:0000256" key="4">
    <source>
        <dbReference type="ARBA" id="ARBA00038317"/>
    </source>
</evidence>
<dbReference type="InterPro" id="IPR010987">
    <property type="entry name" value="Glutathione-S-Trfase_C-like"/>
</dbReference>
<reference evidence="8" key="1">
    <citation type="submission" date="2017-07" db="EMBL/GenBank/DDBJ databases">
        <title>Cloning, expression and analysis of the olfactory glutathione S-transferases in Grapholita molesta.</title>
        <authorList>
            <person name="Shuai L."/>
        </authorList>
    </citation>
    <scope>NUCLEOTIDE SEQUENCE</scope>
</reference>
<dbReference type="InterPro" id="IPR004046">
    <property type="entry name" value="GST_C"/>
</dbReference>
<dbReference type="InterPro" id="IPR036282">
    <property type="entry name" value="Glutathione-S-Trfase_C_sf"/>
</dbReference>
<comment type="similarity">
    <text evidence="4">Belongs to the GST superfamily. Sigma family.</text>
</comment>
<evidence type="ECO:0000256" key="5">
    <source>
        <dbReference type="ARBA" id="ARBA00047960"/>
    </source>
</evidence>
<dbReference type="EC" id="2.5.1.18" evidence="2"/>
<dbReference type="Gene3D" id="3.40.30.10">
    <property type="entry name" value="Glutaredoxin"/>
    <property type="match status" value="1"/>
</dbReference>
<dbReference type="FunFam" id="1.20.1050.10:FF:000030">
    <property type="entry name" value="Glutathione S-transferase S1"/>
    <property type="match status" value="1"/>
</dbReference>
<dbReference type="InterPro" id="IPR050213">
    <property type="entry name" value="GST_superfamily"/>
</dbReference>
<evidence type="ECO:0000259" key="6">
    <source>
        <dbReference type="PROSITE" id="PS50404"/>
    </source>
</evidence>
<evidence type="ECO:0000313" key="8">
    <source>
        <dbReference type="EMBL" id="AVX32553.1"/>
    </source>
</evidence>
<keyword evidence="3 8" id="KW-0808">Transferase</keyword>
<dbReference type="AlphaFoldDB" id="A0A2R4N9Y3"/>
<name>A0A2R4N9Y3_GRAMO</name>
<dbReference type="PROSITE" id="PS50404">
    <property type="entry name" value="GST_NTER"/>
    <property type="match status" value="1"/>
</dbReference>
<evidence type="ECO:0000259" key="7">
    <source>
        <dbReference type="PROSITE" id="PS50405"/>
    </source>
</evidence>
<dbReference type="Pfam" id="PF14497">
    <property type="entry name" value="GST_C_3"/>
    <property type="match status" value="1"/>
</dbReference>
<dbReference type="InterPro" id="IPR004045">
    <property type="entry name" value="Glutathione_S-Trfase_N"/>
</dbReference>
<dbReference type="SUPFAM" id="SSF47616">
    <property type="entry name" value="GST C-terminal domain-like"/>
    <property type="match status" value="1"/>
</dbReference>
<evidence type="ECO:0000256" key="2">
    <source>
        <dbReference type="ARBA" id="ARBA00012452"/>
    </source>
</evidence>
<dbReference type="CDD" id="cd03039">
    <property type="entry name" value="GST_N_Sigma_like"/>
    <property type="match status" value="1"/>
</dbReference>
<dbReference type="CDD" id="cd03192">
    <property type="entry name" value="GST_C_Sigma_like"/>
    <property type="match status" value="1"/>
</dbReference>
<dbReference type="GO" id="GO:0004602">
    <property type="term" value="F:glutathione peroxidase activity"/>
    <property type="evidence" value="ECO:0007669"/>
    <property type="project" value="UniProtKB-ARBA"/>
</dbReference>
<proteinExistence type="evidence at transcript level"/>
<comment type="catalytic activity">
    <reaction evidence="5">
        <text>RX + glutathione = an S-substituted glutathione + a halide anion + H(+)</text>
        <dbReference type="Rhea" id="RHEA:16437"/>
        <dbReference type="ChEBI" id="CHEBI:15378"/>
        <dbReference type="ChEBI" id="CHEBI:16042"/>
        <dbReference type="ChEBI" id="CHEBI:17792"/>
        <dbReference type="ChEBI" id="CHEBI:57925"/>
        <dbReference type="ChEBI" id="CHEBI:90779"/>
        <dbReference type="EC" id="2.5.1.18"/>
    </reaction>
</comment>
<comment type="subunit">
    <text evidence="1">Homodimer.</text>
</comment>
<feature type="domain" description="GST C-terminal" evidence="7">
    <location>
        <begin position="81"/>
        <end position="204"/>
    </location>
</feature>
<organism evidence="8">
    <name type="scientific">Grapholita molesta</name>
    <name type="common">Oriental fruit moth</name>
    <name type="synonym">Cydia molesta</name>
    <dbReference type="NCBI Taxonomy" id="192188"/>
    <lineage>
        <taxon>Eukaryota</taxon>
        <taxon>Metazoa</taxon>
        <taxon>Ecdysozoa</taxon>
        <taxon>Arthropoda</taxon>
        <taxon>Hexapoda</taxon>
        <taxon>Insecta</taxon>
        <taxon>Pterygota</taxon>
        <taxon>Neoptera</taxon>
        <taxon>Endopterygota</taxon>
        <taxon>Lepidoptera</taxon>
        <taxon>Glossata</taxon>
        <taxon>Ditrysia</taxon>
        <taxon>Tortricoidea</taxon>
        <taxon>Tortricidae</taxon>
        <taxon>Olethreutinae</taxon>
        <taxon>Grapholitini</taxon>
        <taxon>Grapholita</taxon>
    </lineage>
</organism>
<dbReference type="InterPro" id="IPR040079">
    <property type="entry name" value="Glutathione_S-Trfase"/>
</dbReference>
<dbReference type="GO" id="GO:0006749">
    <property type="term" value="P:glutathione metabolic process"/>
    <property type="evidence" value="ECO:0007669"/>
    <property type="project" value="TreeGrafter"/>
</dbReference>
<dbReference type="EMBL" id="MF503495">
    <property type="protein sequence ID" value="AVX32553.1"/>
    <property type="molecule type" value="mRNA"/>
</dbReference>
<dbReference type="SFLD" id="SFLDG00363">
    <property type="entry name" value="AMPS_(cytGST):_Alpha-__Mu-__Pi"/>
    <property type="match status" value="1"/>
</dbReference>
<dbReference type="InterPro" id="IPR036249">
    <property type="entry name" value="Thioredoxin-like_sf"/>
</dbReference>
<evidence type="ECO:0000256" key="3">
    <source>
        <dbReference type="ARBA" id="ARBA00022679"/>
    </source>
</evidence>
<dbReference type="PANTHER" id="PTHR11571:SF224">
    <property type="entry name" value="HEMATOPOIETIC PROSTAGLANDIN D SYNTHASE"/>
    <property type="match status" value="1"/>
</dbReference>
<dbReference type="GO" id="GO:0004364">
    <property type="term" value="F:glutathione transferase activity"/>
    <property type="evidence" value="ECO:0007669"/>
    <property type="project" value="UniProtKB-EC"/>
</dbReference>
<accession>A0A2R4N9Y3</accession>
<dbReference type="FunFam" id="3.40.30.10:FF:000035">
    <property type="entry name" value="hematopoietic prostaglandin D synthase"/>
    <property type="match status" value="1"/>
</dbReference>
<dbReference type="SFLD" id="SFLDS00019">
    <property type="entry name" value="Glutathione_Transferase_(cytos"/>
    <property type="match status" value="1"/>
</dbReference>